<proteinExistence type="predicted"/>
<keyword evidence="2" id="KW-1185">Reference proteome</keyword>
<organism evidence="1 2">
    <name type="scientific">Suillus placidus</name>
    <dbReference type="NCBI Taxonomy" id="48579"/>
    <lineage>
        <taxon>Eukaryota</taxon>
        <taxon>Fungi</taxon>
        <taxon>Dikarya</taxon>
        <taxon>Basidiomycota</taxon>
        <taxon>Agaricomycotina</taxon>
        <taxon>Agaricomycetes</taxon>
        <taxon>Agaricomycetidae</taxon>
        <taxon>Boletales</taxon>
        <taxon>Suillineae</taxon>
        <taxon>Suillaceae</taxon>
        <taxon>Suillus</taxon>
    </lineage>
</organism>
<dbReference type="GO" id="GO:0005829">
    <property type="term" value="C:cytosol"/>
    <property type="evidence" value="ECO:0007669"/>
    <property type="project" value="GOC"/>
</dbReference>
<sequence>MHPHNTFFALKAAQTLQIFNIEMKQKVKSHANAEDIVFWKWVSDTTIGMVTDAAVYHWSISDQTSPPQKVFDQHATLAGSQLINYCITGKMTNPSAFKVKGAMHLYGRERGVSQLIQRHAATFAKLKLDGHQHETKLFAFALHVIEINHLAPDPPFVKKAIDVYFPPEVTNDFPVATQVSKKHGIIFLVSFTCMTWIVVHHEASNGIIGVNKMGQVLSVSVDEQITIPYILTTLNNTEFTFKLASRENLPGGITSTSSGTSNCSLVDSMAKPQNLLQTLPG</sequence>
<dbReference type="GO" id="GO:0032051">
    <property type="term" value="F:clathrin light chain binding"/>
    <property type="evidence" value="ECO:0007669"/>
    <property type="project" value="TreeGrafter"/>
</dbReference>
<dbReference type="AlphaFoldDB" id="A0A9P7CY89"/>
<dbReference type="GO" id="GO:0005198">
    <property type="term" value="F:structural molecule activity"/>
    <property type="evidence" value="ECO:0007669"/>
    <property type="project" value="InterPro"/>
</dbReference>
<dbReference type="OrthoDB" id="2670259at2759"/>
<accession>A0A9P7CY89</accession>
<dbReference type="SUPFAM" id="SSF50989">
    <property type="entry name" value="Clathrin heavy-chain terminal domain"/>
    <property type="match status" value="1"/>
</dbReference>
<dbReference type="GO" id="GO:0006898">
    <property type="term" value="P:receptor-mediated endocytosis"/>
    <property type="evidence" value="ECO:0007669"/>
    <property type="project" value="TreeGrafter"/>
</dbReference>
<dbReference type="GO" id="GO:0006895">
    <property type="term" value="P:Golgi to endosome transport"/>
    <property type="evidence" value="ECO:0007669"/>
    <property type="project" value="TreeGrafter"/>
</dbReference>
<gene>
    <name evidence="1" type="ORF">EV702DRAFT_1246493</name>
</gene>
<reference evidence="1" key="1">
    <citation type="journal article" date="2020" name="New Phytol.">
        <title>Comparative genomics reveals dynamic genome evolution in host specialist ectomycorrhizal fungi.</title>
        <authorList>
            <person name="Lofgren L.A."/>
            <person name="Nguyen N.H."/>
            <person name="Vilgalys R."/>
            <person name="Ruytinx J."/>
            <person name="Liao H.L."/>
            <person name="Branco S."/>
            <person name="Kuo A."/>
            <person name="LaButti K."/>
            <person name="Lipzen A."/>
            <person name="Andreopoulos W."/>
            <person name="Pangilinan J."/>
            <person name="Riley R."/>
            <person name="Hundley H."/>
            <person name="Na H."/>
            <person name="Barry K."/>
            <person name="Grigoriev I.V."/>
            <person name="Stajich J.E."/>
            <person name="Kennedy P.G."/>
        </authorList>
    </citation>
    <scope>NUCLEOTIDE SEQUENCE</scope>
    <source>
        <strain evidence="1">DOB743</strain>
    </source>
</reference>
<dbReference type="PANTHER" id="PTHR10292:SF1">
    <property type="entry name" value="CLATHRIN HEAVY CHAIN"/>
    <property type="match status" value="1"/>
</dbReference>
<comment type="caution">
    <text evidence="1">The sequence shown here is derived from an EMBL/GenBank/DDBJ whole genome shotgun (WGS) entry which is preliminary data.</text>
</comment>
<name>A0A9P7CY89_9AGAM</name>
<dbReference type="GO" id="GO:0030479">
    <property type="term" value="C:actin cortical patch"/>
    <property type="evidence" value="ECO:0007669"/>
    <property type="project" value="TreeGrafter"/>
</dbReference>
<dbReference type="Proteomes" id="UP000714275">
    <property type="component" value="Unassembled WGS sequence"/>
</dbReference>
<dbReference type="InterPro" id="IPR016025">
    <property type="entry name" value="Clathrin_H-chain_N"/>
</dbReference>
<evidence type="ECO:0000313" key="1">
    <source>
        <dbReference type="EMBL" id="KAG1772529.1"/>
    </source>
</evidence>
<dbReference type="EMBL" id="JABBWD010000053">
    <property type="protein sequence ID" value="KAG1772529.1"/>
    <property type="molecule type" value="Genomic_DNA"/>
</dbReference>
<dbReference type="GO" id="GO:0030132">
    <property type="term" value="C:clathrin coat of coated pit"/>
    <property type="evidence" value="ECO:0007669"/>
    <property type="project" value="InterPro"/>
</dbReference>
<dbReference type="GO" id="GO:0030130">
    <property type="term" value="C:clathrin coat of trans-Golgi network vesicle"/>
    <property type="evidence" value="ECO:0007669"/>
    <property type="project" value="InterPro"/>
</dbReference>
<dbReference type="Gene3D" id="2.130.10.110">
    <property type="entry name" value="Clathrin heavy-chain terminal domain"/>
    <property type="match status" value="1"/>
</dbReference>
<dbReference type="GO" id="GO:0006886">
    <property type="term" value="P:intracellular protein transport"/>
    <property type="evidence" value="ECO:0007669"/>
    <property type="project" value="InterPro"/>
</dbReference>
<dbReference type="PANTHER" id="PTHR10292">
    <property type="entry name" value="CLATHRIN HEAVY CHAIN RELATED"/>
    <property type="match status" value="1"/>
</dbReference>
<protein>
    <submittedName>
        <fullName evidence="1">Peptide-In-groove interactions link target proteins To the B-propeller of clathrin</fullName>
    </submittedName>
</protein>
<evidence type="ECO:0000313" key="2">
    <source>
        <dbReference type="Proteomes" id="UP000714275"/>
    </source>
</evidence>
<dbReference type="GO" id="GO:0071439">
    <property type="term" value="C:clathrin complex"/>
    <property type="evidence" value="ECO:0007669"/>
    <property type="project" value="TreeGrafter"/>
</dbReference>